<gene>
    <name evidence="3" type="ORF">GCM10008101_27520</name>
</gene>
<dbReference type="Pfam" id="PF00266">
    <property type="entry name" value="Aminotran_5"/>
    <property type="match status" value="1"/>
</dbReference>
<comment type="caution">
    <text evidence="3">The sequence shown here is derived from an EMBL/GenBank/DDBJ whole genome shotgun (WGS) entry which is preliminary data.</text>
</comment>
<organism evidence="3 4">
    <name type="scientific">Cognatilysobacter xinjiangensis</name>
    <dbReference type="NCBI Taxonomy" id="546892"/>
    <lineage>
        <taxon>Bacteria</taxon>
        <taxon>Pseudomonadati</taxon>
        <taxon>Pseudomonadota</taxon>
        <taxon>Gammaproteobacteria</taxon>
        <taxon>Lysobacterales</taxon>
        <taxon>Lysobacteraceae</taxon>
        <taxon>Cognatilysobacter</taxon>
    </lineage>
</organism>
<dbReference type="Gene3D" id="3.40.640.10">
    <property type="entry name" value="Type I PLP-dependent aspartate aminotransferase-like (Major domain)"/>
    <property type="match status" value="1"/>
</dbReference>
<protein>
    <submittedName>
        <fullName evidence="3">Selenocysteine lyase</fullName>
    </submittedName>
</protein>
<dbReference type="EMBL" id="BMXY01000005">
    <property type="protein sequence ID" value="GGZ71781.1"/>
    <property type="molecule type" value="Genomic_DNA"/>
</dbReference>
<reference evidence="4" key="1">
    <citation type="journal article" date="2019" name="Int. J. Syst. Evol. Microbiol.">
        <title>The Global Catalogue of Microorganisms (GCM) 10K type strain sequencing project: providing services to taxonomists for standard genome sequencing and annotation.</title>
        <authorList>
            <consortium name="The Broad Institute Genomics Platform"/>
            <consortium name="The Broad Institute Genome Sequencing Center for Infectious Disease"/>
            <person name="Wu L."/>
            <person name="Ma J."/>
        </authorList>
    </citation>
    <scope>NUCLEOTIDE SEQUENCE [LARGE SCALE GENOMIC DNA]</scope>
    <source>
        <strain evidence="4">KCTC 22558</strain>
    </source>
</reference>
<proteinExistence type="predicted"/>
<feature type="domain" description="Aminotransferase class V" evidence="2">
    <location>
        <begin position="18"/>
        <end position="238"/>
    </location>
</feature>
<evidence type="ECO:0000313" key="3">
    <source>
        <dbReference type="EMBL" id="GGZ71781.1"/>
    </source>
</evidence>
<dbReference type="InterPro" id="IPR000192">
    <property type="entry name" value="Aminotrans_V_dom"/>
</dbReference>
<dbReference type="InterPro" id="IPR015424">
    <property type="entry name" value="PyrdxlP-dep_Trfase"/>
</dbReference>
<evidence type="ECO:0000259" key="2">
    <source>
        <dbReference type="Pfam" id="PF00266"/>
    </source>
</evidence>
<dbReference type="PANTHER" id="PTHR43586">
    <property type="entry name" value="CYSTEINE DESULFURASE"/>
    <property type="match status" value="1"/>
</dbReference>
<dbReference type="SUPFAM" id="SSF53383">
    <property type="entry name" value="PLP-dependent transferases"/>
    <property type="match status" value="1"/>
</dbReference>
<dbReference type="PANTHER" id="PTHR43586:SF15">
    <property type="entry name" value="BLR3095 PROTEIN"/>
    <property type="match status" value="1"/>
</dbReference>
<evidence type="ECO:0000256" key="1">
    <source>
        <dbReference type="ARBA" id="ARBA00022898"/>
    </source>
</evidence>
<dbReference type="RefSeq" id="WP_189450998.1">
    <property type="nucleotide sequence ID" value="NZ_BMXY01000005.1"/>
</dbReference>
<evidence type="ECO:0000313" key="4">
    <source>
        <dbReference type="Proteomes" id="UP000643403"/>
    </source>
</evidence>
<dbReference type="Proteomes" id="UP000643403">
    <property type="component" value="Unassembled WGS sequence"/>
</dbReference>
<keyword evidence="4" id="KW-1185">Reference proteome</keyword>
<name>A0ABQ3CBN8_9GAMM</name>
<keyword evidence="1" id="KW-0663">Pyridoxal phosphate</keyword>
<dbReference type="GO" id="GO:0016829">
    <property type="term" value="F:lyase activity"/>
    <property type="evidence" value="ECO:0007669"/>
    <property type="project" value="UniProtKB-KW"/>
</dbReference>
<keyword evidence="3" id="KW-0456">Lyase</keyword>
<dbReference type="InterPro" id="IPR015422">
    <property type="entry name" value="PyrdxlP-dep_Trfase_small"/>
</dbReference>
<accession>A0ABQ3CBN8</accession>
<dbReference type="InterPro" id="IPR015421">
    <property type="entry name" value="PyrdxlP-dep_Trfase_major"/>
</dbReference>
<sequence>MPIPADVRDAFLLPEGAIYLDTASNAPRTRAVHAALLRAWDEGIAPWRLSVADWEAQIERVRGLASRLFHVDGGEDADSIALVPSVAHAMSAVAAGWPLAAGDVVGIVNGEFPSALLPWQARCAAVGARMHAVPREAGAAGFVALIERAPPALLVLSQAHWRDGRLLDLDRVAMAAREAGVPIVLDLSQSLGVLPCDVERWRPAFAMSVGYKWLLGHKGLCVLYAAPEWRGRIAPLEQHWQGRAPAQPWRFDVDAPPPYRAGARRFDGGEIADPLRLAIAEAGLAQVVEWTPAAIAEHLGALLARLHARLDAAGIGDWCVSPSSPHLLGIAPPPARAAALRASLDAAGVACIHRDGVFRLAPHLHVDEVDIDRVAHAIIAAR</sequence>
<dbReference type="Gene3D" id="3.90.1150.10">
    <property type="entry name" value="Aspartate Aminotransferase, domain 1"/>
    <property type="match status" value="1"/>
</dbReference>